<dbReference type="InterPro" id="IPR048261">
    <property type="entry name" value="SlpA/SlyD-like_ins_sf"/>
</dbReference>
<evidence type="ECO:0000256" key="5">
    <source>
        <dbReference type="PROSITE-ProRule" id="PRU00277"/>
    </source>
</evidence>
<dbReference type="Pfam" id="PF00254">
    <property type="entry name" value="FKBP_C"/>
    <property type="match status" value="1"/>
</dbReference>
<dbReference type="Gene3D" id="2.40.10.330">
    <property type="match status" value="1"/>
</dbReference>
<proteinExistence type="inferred from homology"/>
<dbReference type="SUPFAM" id="SSF54534">
    <property type="entry name" value="FKBP-like"/>
    <property type="match status" value="1"/>
</dbReference>
<evidence type="ECO:0000313" key="8">
    <source>
        <dbReference type="EMBL" id="WEJ61691.1"/>
    </source>
</evidence>
<evidence type="ECO:0000256" key="6">
    <source>
        <dbReference type="RuleBase" id="RU003915"/>
    </source>
</evidence>
<sequence length="151" mass="16364">MSDSPKSSLPIVSEESEIAITFKLELPDGTLVEQTEENEPFRFKIGDGTFISNLESLLIGLELGTTAKLTLSPERAFGLPDANNFQTMDKADFPVDMPLEAGHVIGFNTPTGDEIPGTIHEVEGEKVVVDFNHPLAGATIIFSAKIEEIFS</sequence>
<dbReference type="EC" id="5.2.1.8" evidence="6"/>
<dbReference type="RefSeq" id="WP_275593950.1">
    <property type="nucleotide sequence ID" value="NZ_CP102381.1"/>
</dbReference>
<dbReference type="InterPro" id="IPR046357">
    <property type="entry name" value="PPIase_dom_sf"/>
</dbReference>
<keyword evidence="9" id="KW-1185">Reference proteome</keyword>
<dbReference type="PROSITE" id="PS50059">
    <property type="entry name" value="FKBP_PPIASE"/>
    <property type="match status" value="1"/>
</dbReference>
<dbReference type="PANTHER" id="PTHR47861:SF4">
    <property type="entry name" value="FKBP-TYPE 16 KDA PEPTIDYL-PROLYL CIS-TRANS ISOMERASE"/>
    <property type="match status" value="1"/>
</dbReference>
<dbReference type="Proteomes" id="UP001222275">
    <property type="component" value="Chromosome"/>
</dbReference>
<evidence type="ECO:0000256" key="2">
    <source>
        <dbReference type="ARBA" id="ARBA00006577"/>
    </source>
</evidence>
<comment type="similarity">
    <text evidence="2 6">Belongs to the FKBP-type PPIase family.</text>
</comment>
<dbReference type="EMBL" id="CP102381">
    <property type="protein sequence ID" value="WEJ61691.1"/>
    <property type="molecule type" value="Genomic_DNA"/>
</dbReference>
<gene>
    <name evidence="8" type="ORF">NR989_06650</name>
</gene>
<evidence type="ECO:0000259" key="7">
    <source>
        <dbReference type="PROSITE" id="PS50059"/>
    </source>
</evidence>
<organism evidence="8 9">
    <name type="scientific">Thiomicrorhabdus lithotrophica</name>
    <dbReference type="NCBI Taxonomy" id="2949997"/>
    <lineage>
        <taxon>Bacteria</taxon>
        <taxon>Pseudomonadati</taxon>
        <taxon>Pseudomonadota</taxon>
        <taxon>Gammaproteobacteria</taxon>
        <taxon>Thiotrichales</taxon>
        <taxon>Piscirickettsiaceae</taxon>
        <taxon>Thiomicrorhabdus</taxon>
    </lineage>
</organism>
<reference evidence="8 9" key="1">
    <citation type="submission" date="2022-06" db="EMBL/GenBank/DDBJ databases">
        <title>Thiomicrohabdus sp. nov, an obligately chemolithoautotrophic, sulfur-oxidizing bacterium isolated from beach of Guanyin Mountain. Amoy.</title>
        <authorList>
            <person name="Zhu H."/>
        </authorList>
    </citation>
    <scope>NUCLEOTIDE SEQUENCE [LARGE SCALE GENOMIC DNA]</scope>
    <source>
        <strain evidence="8 9">XGS-01</strain>
    </source>
</reference>
<accession>A0ABY8C6U4</accession>
<evidence type="ECO:0000313" key="9">
    <source>
        <dbReference type="Proteomes" id="UP001222275"/>
    </source>
</evidence>
<feature type="domain" description="PPIase FKBP-type" evidence="7">
    <location>
        <begin position="15"/>
        <end position="78"/>
    </location>
</feature>
<dbReference type="GO" id="GO:0003755">
    <property type="term" value="F:peptidyl-prolyl cis-trans isomerase activity"/>
    <property type="evidence" value="ECO:0007669"/>
    <property type="project" value="UniProtKB-EC"/>
</dbReference>
<evidence type="ECO:0000256" key="4">
    <source>
        <dbReference type="ARBA" id="ARBA00023235"/>
    </source>
</evidence>
<dbReference type="Gene3D" id="3.10.50.40">
    <property type="match status" value="1"/>
</dbReference>
<keyword evidence="4 5" id="KW-0413">Isomerase</keyword>
<comment type="catalytic activity">
    <reaction evidence="1 5 6">
        <text>[protein]-peptidylproline (omega=180) = [protein]-peptidylproline (omega=0)</text>
        <dbReference type="Rhea" id="RHEA:16237"/>
        <dbReference type="Rhea" id="RHEA-COMP:10747"/>
        <dbReference type="Rhea" id="RHEA-COMP:10748"/>
        <dbReference type="ChEBI" id="CHEBI:83833"/>
        <dbReference type="ChEBI" id="CHEBI:83834"/>
        <dbReference type="EC" id="5.2.1.8"/>
    </reaction>
</comment>
<dbReference type="InterPro" id="IPR001179">
    <property type="entry name" value="PPIase_FKBP_dom"/>
</dbReference>
<name>A0ABY8C6U4_9GAMM</name>
<keyword evidence="3 5" id="KW-0697">Rotamase</keyword>
<evidence type="ECO:0000256" key="1">
    <source>
        <dbReference type="ARBA" id="ARBA00000971"/>
    </source>
</evidence>
<protein>
    <recommendedName>
        <fullName evidence="6">Peptidyl-prolyl cis-trans isomerase</fullName>
        <ecNumber evidence="6">5.2.1.8</ecNumber>
    </recommendedName>
</protein>
<dbReference type="PANTHER" id="PTHR47861">
    <property type="entry name" value="FKBP-TYPE PEPTIDYL-PROLYL CIS-TRANS ISOMERASE SLYD"/>
    <property type="match status" value="1"/>
</dbReference>
<evidence type="ECO:0000256" key="3">
    <source>
        <dbReference type="ARBA" id="ARBA00023110"/>
    </source>
</evidence>